<keyword evidence="4" id="KW-1185">Reference proteome</keyword>
<comment type="caution">
    <text evidence="3">The sequence shown here is derived from an EMBL/GenBank/DDBJ whole genome shotgun (WGS) entry which is preliminary data.</text>
</comment>
<keyword evidence="1" id="KW-0472">Membrane</keyword>
<dbReference type="EMBL" id="JACHJU010000001">
    <property type="protein sequence ID" value="MBB4935977.1"/>
    <property type="molecule type" value="Genomic_DNA"/>
</dbReference>
<reference evidence="3 4" key="1">
    <citation type="submission" date="2020-08" db="EMBL/GenBank/DDBJ databases">
        <title>Sequencing the genomes of 1000 actinobacteria strains.</title>
        <authorList>
            <person name="Klenk H.-P."/>
        </authorList>
    </citation>
    <scope>NUCLEOTIDE SEQUENCE [LARGE SCALE GENOMIC DNA]</scope>
    <source>
        <strain evidence="3 4">DSM 43023</strain>
    </source>
</reference>
<keyword evidence="2" id="KW-0732">Signal</keyword>
<evidence type="ECO:0000256" key="1">
    <source>
        <dbReference type="SAM" id="Phobius"/>
    </source>
</evidence>
<organism evidence="3 4">
    <name type="scientific">Streptosporangium album</name>
    <dbReference type="NCBI Taxonomy" id="47479"/>
    <lineage>
        <taxon>Bacteria</taxon>
        <taxon>Bacillati</taxon>
        <taxon>Actinomycetota</taxon>
        <taxon>Actinomycetes</taxon>
        <taxon>Streptosporangiales</taxon>
        <taxon>Streptosporangiaceae</taxon>
        <taxon>Streptosporangium</taxon>
    </lineage>
</organism>
<accession>A0A7W7RQE9</accession>
<dbReference type="Proteomes" id="UP000534286">
    <property type="component" value="Unassembled WGS sequence"/>
</dbReference>
<evidence type="ECO:0000313" key="4">
    <source>
        <dbReference type="Proteomes" id="UP000534286"/>
    </source>
</evidence>
<evidence type="ECO:0000313" key="3">
    <source>
        <dbReference type="EMBL" id="MBB4935977.1"/>
    </source>
</evidence>
<gene>
    <name evidence="3" type="ORF">FHR32_000282</name>
</gene>
<keyword evidence="1" id="KW-1133">Transmembrane helix</keyword>
<feature type="signal peptide" evidence="2">
    <location>
        <begin position="1"/>
        <end position="17"/>
    </location>
</feature>
<name>A0A7W7RQE9_9ACTN</name>
<dbReference type="RefSeq" id="WP_184752258.1">
    <property type="nucleotide sequence ID" value="NZ_BAABEK010000084.1"/>
</dbReference>
<evidence type="ECO:0008006" key="5">
    <source>
        <dbReference type="Google" id="ProtNLM"/>
    </source>
</evidence>
<protein>
    <recommendedName>
        <fullName evidence="5">Peptidase</fullName>
    </recommendedName>
</protein>
<proteinExistence type="predicted"/>
<feature type="transmembrane region" description="Helical" evidence="1">
    <location>
        <begin position="304"/>
        <end position="326"/>
    </location>
</feature>
<dbReference type="AlphaFoldDB" id="A0A7W7RQE9"/>
<evidence type="ECO:0000256" key="2">
    <source>
        <dbReference type="SAM" id="SignalP"/>
    </source>
</evidence>
<sequence>MRLRTIVAGLLVAGALAPVTGTLDRSALAAASSSARGIGIRLLEAPVSARADMRAWAYIIDHLPPGSVIHRRVEVFNTTGSPKVVSLYAAAAQIRDRKFQFADGHTPNELSTWTTLSQHEVTLAPHARSAATATITVPDKAAPGERYAVIWAETAKAAPPGGGVAEVNRVGIRLYLDVGRGNPPPSDFTIDSLTAQRSPDGRQAVLAQVHNTGGRALDLSGDLKLTNSSGSLTAGPFKVQTGTTLAPGDAGPVTATLTEQVPNGPWRARIRLESGLTKRTAEATIQFPATGTAQAVTAEMDTGYYPMVALVGVVLAALAAITFLLIQRKRRSRREPGNA</sequence>
<feature type="chain" id="PRO_5039542446" description="Peptidase" evidence="2">
    <location>
        <begin position="18"/>
        <end position="339"/>
    </location>
</feature>
<keyword evidence="1" id="KW-0812">Transmembrane</keyword>